<dbReference type="InterPro" id="IPR051044">
    <property type="entry name" value="MAG_DAG_Lipase"/>
</dbReference>
<dbReference type="InterPro" id="IPR022742">
    <property type="entry name" value="Hydrolase_4"/>
</dbReference>
<reference evidence="2 3" key="1">
    <citation type="submission" date="2021-11" db="EMBL/GenBank/DDBJ databases">
        <title>Draft genome sequence of Paenibacillus profundus YoMME, a new Gram-positive bacteria with exoelectrogenic properties.</title>
        <authorList>
            <person name="Hubenova Y."/>
            <person name="Hubenova E."/>
            <person name="Manasiev Y."/>
            <person name="Peykov S."/>
            <person name="Mitov M."/>
        </authorList>
    </citation>
    <scope>NUCLEOTIDE SEQUENCE [LARGE SCALE GENOMIC DNA]</scope>
    <source>
        <strain evidence="2 3">YoMME</strain>
    </source>
</reference>
<dbReference type="EMBL" id="JAJNBZ010000021">
    <property type="protein sequence ID" value="MCE5171858.1"/>
    <property type="molecule type" value="Genomic_DNA"/>
</dbReference>
<evidence type="ECO:0000259" key="1">
    <source>
        <dbReference type="Pfam" id="PF12146"/>
    </source>
</evidence>
<name>A0ABS8YIX2_9BACL</name>
<evidence type="ECO:0000313" key="3">
    <source>
        <dbReference type="Proteomes" id="UP001199916"/>
    </source>
</evidence>
<organism evidence="2 3">
    <name type="scientific">Paenibacillus profundus</name>
    <dbReference type="NCBI Taxonomy" id="1173085"/>
    <lineage>
        <taxon>Bacteria</taxon>
        <taxon>Bacillati</taxon>
        <taxon>Bacillota</taxon>
        <taxon>Bacilli</taxon>
        <taxon>Bacillales</taxon>
        <taxon>Paenibacillaceae</taxon>
        <taxon>Paenibacillus</taxon>
    </lineage>
</organism>
<feature type="domain" description="Serine aminopeptidase S33" evidence="1">
    <location>
        <begin position="43"/>
        <end position="178"/>
    </location>
</feature>
<evidence type="ECO:0000313" key="2">
    <source>
        <dbReference type="EMBL" id="MCE5171858.1"/>
    </source>
</evidence>
<keyword evidence="3" id="KW-1185">Reference proteome</keyword>
<proteinExistence type="predicted"/>
<dbReference type="SUPFAM" id="SSF53474">
    <property type="entry name" value="alpha/beta-Hydrolases"/>
    <property type="match status" value="1"/>
</dbReference>
<keyword evidence="2" id="KW-0378">Hydrolase</keyword>
<dbReference type="Proteomes" id="UP001199916">
    <property type="component" value="Unassembled WGS sequence"/>
</dbReference>
<comment type="caution">
    <text evidence="2">The sequence shown here is derived from an EMBL/GenBank/DDBJ whole genome shotgun (WGS) entry which is preliminary data.</text>
</comment>
<dbReference type="InterPro" id="IPR029058">
    <property type="entry name" value="AB_hydrolase_fold"/>
</dbReference>
<protein>
    <submittedName>
        <fullName evidence="2">Alpha/beta fold hydrolase</fullName>
    </submittedName>
</protein>
<dbReference type="Gene3D" id="3.40.50.1820">
    <property type="entry name" value="alpha/beta hydrolase"/>
    <property type="match status" value="1"/>
</dbReference>
<dbReference type="RefSeq" id="WP_233698210.1">
    <property type="nucleotide sequence ID" value="NZ_JAJNBZ010000021.1"/>
</dbReference>
<dbReference type="PANTHER" id="PTHR11614">
    <property type="entry name" value="PHOSPHOLIPASE-RELATED"/>
    <property type="match status" value="1"/>
</dbReference>
<sequence length="185" mass="20605">MNANSSFSFTEISKFQKVHLGEPCYFESADGVKLAYYQVKANHPIASLVFIHGGGAHSGAGYQNLAYELSEKYKVEVYLLDLRGHGRSEGPRGDSPTYVQVWQDIKAFSDWVKNENSAVPLYVGGHSSGGGAVLNYLSWDKNSRADGYLFISPELGYKSETARKDIKHPFALFVGNVIQRFVELW</sequence>
<gene>
    <name evidence="2" type="ORF">LQV63_21495</name>
</gene>
<accession>A0ABS8YIX2</accession>
<dbReference type="Pfam" id="PF12146">
    <property type="entry name" value="Hydrolase_4"/>
    <property type="match status" value="1"/>
</dbReference>
<dbReference type="GO" id="GO:0016787">
    <property type="term" value="F:hydrolase activity"/>
    <property type="evidence" value="ECO:0007669"/>
    <property type="project" value="UniProtKB-KW"/>
</dbReference>